<dbReference type="HOGENOM" id="CLU_002017_1_0_3"/>
<dbReference type="CDD" id="cd10150">
    <property type="entry name" value="CobN_like"/>
    <property type="match status" value="1"/>
</dbReference>
<name>A9BAF4_PROM4</name>
<sequence length="1253" mass="142547">MHRIASIPGEETTEDITLVQQPEAPVLLLTSARTDISTLAAALDYKANAKWKNRIRALPLEYLNHQAKIDHYLTTTAESSRIILIRLLGGKGHWSYGLDQLKKWQEKNNSRKLIVISGTKEHELELNELSNIELDVTFKIGELFRLGGTENINTVLKILGLILNKKEIDPSKIAFKKPADPTKWDWQDEQGPKVGIIYYLSTLQSGNQEIAVEINKSLRKNNLVPRVLWVTSLKKLRVQQEILKIFKQERVSCILTATAFASVKFSEVYEGKLIWDEINKPLLQLLTSTRSQEEWKSSHRGLSPLDFSLQIVLPELDGKINTRIVAFREFESVNKDLYSKIEKYKPYKSGISWLIKYIKSTIDLYYLNNNEKKIAIVLANYPIKDGRIANGVGLDTPLSLVKTMSWLKQNGYTLNENNIPKNSKELIKQILSKRTNSNESLQKAPLDYLSLEDYLGWWGTLTLYSRKKVIEKWGEPIASKDLEKNGFPIHGIKNGNVCILIQQSRGHDFDNINDIHSPDLPPSHNYLAQYLWISLRFNANCIIHFGKHGTLEWLPGKSIGLSDDCFPQIALPPLPNIYPFIVNDPGEGSQAKRRTQAIIIDHLTPPLGRAGLYGELSKIEALIDEYHEATMFSSDRVMDIKLKLKALIKDNNINYEGLCRLDKKIQEVTFEDSLSEVEAYLCELKEAQIRTGLHVFGQELNPYKVIELALSISLAPSFERLGLSQSLSDFLDLELDPWTDNESEILVQSDIDKLSFYYDKKLRIKGDGIAALNLISYNIIATIYQETYGLESILNENSPINNLIRNFLDEKSNHSLILYVKDKVLKRIVDSPSKEKGSLLDALAGKRIEAGPSGAPTRGKPEVLPTGRNFFSVDLRSLPTESAWDLGKRSAQKILDLYLLEYGENLSHLALSIWGTSTMRNGGEEIGQIFALMGVKPIWDYVSRRVVDIEIIPCSVLGRPRVDVTVRISGLFRDAFPNLIDLITRATAIVGELDEPEEFNPLASSIRNGGAKDRVFGSAPETYGTGLQELINLGNWEEQEDLAKVYMDWSKWVYKDSETQVASKSSLIECLERVQVVLHSQDNREHDLLDSDDYYQFHGGLSSAVEKLSNKKPNLYFADNSKYSKPKVHTLNKEIDKVVRSRLLNPKWIKGMMNHGYKGAFEMSASLDYLFAYDATTKCVPNWCYKEIANRWLFDKSIEKFLIKENPWVLRDMSERLLEAVNRGLWNNINNTESNKLKGLITRSERLIEDDQF</sequence>
<dbReference type="KEGG" id="pmj:P9211_08851"/>
<dbReference type="OrthoDB" id="9757976at2"/>
<dbReference type="eggNOG" id="COG1429">
    <property type="taxonomic scope" value="Bacteria"/>
</dbReference>
<dbReference type="AlphaFoldDB" id="A9BAF4"/>
<accession>A9BAF4</accession>
<dbReference type="EMBL" id="CP000878">
    <property type="protein sequence ID" value="ABX08816.1"/>
    <property type="molecule type" value="Genomic_DNA"/>
</dbReference>
<keyword evidence="2" id="KW-0436">Ligase</keyword>
<dbReference type="GO" id="GO:0051116">
    <property type="term" value="F:cobaltochelatase activity"/>
    <property type="evidence" value="ECO:0007669"/>
    <property type="project" value="UniProtKB-EC"/>
</dbReference>
<dbReference type="NCBIfam" id="TIGR02257">
    <property type="entry name" value="cobalto_cobN"/>
    <property type="match status" value="1"/>
</dbReference>
<dbReference type="InterPro" id="IPR011953">
    <property type="entry name" value="Cobalto_CobN"/>
</dbReference>
<dbReference type="InterPro" id="IPR003672">
    <property type="entry name" value="CobN/Mg_chltase"/>
</dbReference>
<protein>
    <submittedName>
        <fullName evidence="2">Cobalamin biosynthetic protein CobN</fullName>
        <ecNumber evidence="2">6.6.1.2</ecNumber>
    </submittedName>
</protein>
<gene>
    <name evidence="2" type="primary">cobN</name>
    <name evidence="2" type="ordered locus">P9211_08851</name>
</gene>
<dbReference type="PANTHER" id="PTHR44119">
    <property type="entry name" value="MAGNESIUM-CHELATASE SUBUNIT CHLH, CHLOROPLASTIC"/>
    <property type="match status" value="1"/>
</dbReference>
<evidence type="ECO:0000313" key="3">
    <source>
        <dbReference type="Proteomes" id="UP000000788"/>
    </source>
</evidence>
<dbReference type="RefSeq" id="WP_012195438.1">
    <property type="nucleotide sequence ID" value="NC_009976.1"/>
</dbReference>
<dbReference type="Pfam" id="PF02514">
    <property type="entry name" value="CobN-Mg_chel"/>
    <property type="match status" value="1"/>
</dbReference>
<dbReference type="PANTHER" id="PTHR44119:SF4">
    <property type="entry name" value="AEROBIC COBALTOCHELATASE SUBUNIT COBN"/>
    <property type="match status" value="1"/>
</dbReference>
<dbReference type="Proteomes" id="UP000000788">
    <property type="component" value="Chromosome"/>
</dbReference>
<reference evidence="2 3" key="1">
    <citation type="journal article" date="2007" name="PLoS Genet.">
        <title>Patterns and implications of gene gain and loss in the evolution of Prochlorococcus.</title>
        <authorList>
            <person name="Kettler G.C."/>
            <person name="Martiny A.C."/>
            <person name="Huang K."/>
            <person name="Zucker J."/>
            <person name="Coleman M.L."/>
            <person name="Rodrigue S."/>
            <person name="Chen F."/>
            <person name="Lapidus A."/>
            <person name="Ferriera S."/>
            <person name="Johnson J."/>
            <person name="Steglich C."/>
            <person name="Church G.M."/>
            <person name="Richardson P."/>
            <person name="Chisholm S.W."/>
        </authorList>
    </citation>
    <scope>NUCLEOTIDE SEQUENCE [LARGE SCALE GENOMIC DNA]</scope>
    <source>
        <strain evidence="3">MIT 9211</strain>
    </source>
</reference>
<organism evidence="2 3">
    <name type="scientific">Prochlorococcus marinus (strain MIT 9211)</name>
    <dbReference type="NCBI Taxonomy" id="93059"/>
    <lineage>
        <taxon>Bacteria</taxon>
        <taxon>Bacillati</taxon>
        <taxon>Cyanobacteriota</taxon>
        <taxon>Cyanophyceae</taxon>
        <taxon>Synechococcales</taxon>
        <taxon>Prochlorococcaceae</taxon>
        <taxon>Prochlorococcus</taxon>
    </lineage>
</organism>
<evidence type="ECO:0000313" key="2">
    <source>
        <dbReference type="EMBL" id="ABX08816.1"/>
    </source>
</evidence>
<evidence type="ECO:0000259" key="1">
    <source>
        <dbReference type="Pfam" id="PF02514"/>
    </source>
</evidence>
<proteinExistence type="predicted"/>
<feature type="domain" description="CobN/magnesium chelatase" evidence="1">
    <location>
        <begin position="174"/>
        <end position="1230"/>
    </location>
</feature>
<dbReference type="STRING" id="93059.P9211_08851"/>
<keyword evidence="3" id="KW-1185">Reference proteome</keyword>
<dbReference type="GO" id="GO:0009236">
    <property type="term" value="P:cobalamin biosynthetic process"/>
    <property type="evidence" value="ECO:0007669"/>
    <property type="project" value="InterPro"/>
</dbReference>
<dbReference type="EC" id="6.6.1.2" evidence="2"/>